<protein>
    <submittedName>
        <fullName evidence="4">Putative zinc finger protein</fullName>
    </submittedName>
</protein>
<feature type="compositionally biased region" description="Basic residues" evidence="2">
    <location>
        <begin position="83"/>
        <end position="92"/>
    </location>
</feature>
<feature type="compositionally biased region" description="Basic residues" evidence="2">
    <location>
        <begin position="107"/>
        <end position="117"/>
    </location>
</feature>
<dbReference type="PROSITE" id="PS00028">
    <property type="entry name" value="ZINC_FINGER_C2H2_1"/>
    <property type="match status" value="1"/>
</dbReference>
<dbReference type="SUPFAM" id="SSF57667">
    <property type="entry name" value="beta-beta-alpha zinc fingers"/>
    <property type="match status" value="1"/>
</dbReference>
<feature type="region of interest" description="Disordered" evidence="2">
    <location>
        <begin position="375"/>
        <end position="451"/>
    </location>
</feature>
<dbReference type="AlphaFoldDB" id="A0A1D2ML64"/>
<dbReference type="PROSITE" id="PS50157">
    <property type="entry name" value="ZINC_FINGER_C2H2_2"/>
    <property type="match status" value="1"/>
</dbReference>
<organism evidence="4 5">
    <name type="scientific">Orchesella cincta</name>
    <name type="common">Springtail</name>
    <name type="synonym">Podura cincta</name>
    <dbReference type="NCBI Taxonomy" id="48709"/>
    <lineage>
        <taxon>Eukaryota</taxon>
        <taxon>Metazoa</taxon>
        <taxon>Ecdysozoa</taxon>
        <taxon>Arthropoda</taxon>
        <taxon>Hexapoda</taxon>
        <taxon>Collembola</taxon>
        <taxon>Entomobryomorpha</taxon>
        <taxon>Entomobryoidea</taxon>
        <taxon>Orchesellidae</taxon>
        <taxon>Orchesellinae</taxon>
        <taxon>Orchesella</taxon>
    </lineage>
</organism>
<comment type="caution">
    <text evidence="4">The sequence shown here is derived from an EMBL/GenBank/DDBJ whole genome shotgun (WGS) entry which is preliminary data.</text>
</comment>
<accession>A0A1D2ML64</accession>
<evidence type="ECO:0000313" key="5">
    <source>
        <dbReference type="Proteomes" id="UP000094527"/>
    </source>
</evidence>
<name>A0A1D2ML64_ORCCI</name>
<dbReference type="GO" id="GO:0008270">
    <property type="term" value="F:zinc ion binding"/>
    <property type="evidence" value="ECO:0007669"/>
    <property type="project" value="UniProtKB-KW"/>
</dbReference>
<dbReference type="InterPro" id="IPR036236">
    <property type="entry name" value="Znf_C2H2_sf"/>
</dbReference>
<evidence type="ECO:0000256" key="1">
    <source>
        <dbReference type="PROSITE-ProRule" id="PRU00042"/>
    </source>
</evidence>
<sequence>MERRQRWLEAQFRRHDEGLSKIAKQLQVLQDFISLNFDSFRQYAVERERVDSISHLTYGNLDKEHHHHHLSQQTQSYGSPVAHSHHHVHLHSSSRLTPIPGPDHYPTRHSSRHHHHNANNNNNNSDSEYDDGDSMDPAPEGDPPPSTGVGGGGSHSIMDLSTERHAQQQHCYQQQQEPNSTVSEYSAAAYYQVAVPDSVMMDEGPTDLSTERKSFKMQHSASSTGSISPPYHPNAQGSILGGILTSHIQPKIKAEIKEEEEPSQCYAYPRSRTDSIDSISKDKEYNAQSLWSAGTMTTIAGPGSACSTDEISVSPEQIVHRSKPRNAMEDGSKADKAMDFQNFLLADTIGDGVGENCDSKMGKKISSCTAAAVSTYSPGSSYRNNNNRRNSIGESIVTPSSTAILPHKSPSTSTSTSTCSSGEHSSSTTTTTGSGRKGSRGESGNSASNASKQCRYCGKTFQWLHSVKTHERLHTGNFYSMIYHISLENPIT</sequence>
<dbReference type="Gene3D" id="3.30.160.60">
    <property type="entry name" value="Classic Zinc Finger"/>
    <property type="match status" value="1"/>
</dbReference>
<dbReference type="InterPro" id="IPR013087">
    <property type="entry name" value="Znf_C2H2_type"/>
</dbReference>
<gene>
    <name evidence="4" type="ORF">Ocin01_13033</name>
</gene>
<feature type="compositionally biased region" description="Low complexity" evidence="2">
    <location>
        <begin position="406"/>
        <end position="434"/>
    </location>
</feature>
<keyword evidence="5" id="KW-1185">Reference proteome</keyword>
<evidence type="ECO:0000313" key="4">
    <source>
        <dbReference type="EMBL" id="ODM93645.1"/>
    </source>
</evidence>
<feature type="domain" description="C2H2-type" evidence="3">
    <location>
        <begin position="452"/>
        <end position="479"/>
    </location>
</feature>
<keyword evidence="1" id="KW-0479">Metal-binding</keyword>
<reference evidence="4 5" key="1">
    <citation type="journal article" date="2016" name="Genome Biol. Evol.">
        <title>Gene Family Evolution Reflects Adaptation to Soil Environmental Stressors in the Genome of the Collembolan Orchesella cincta.</title>
        <authorList>
            <person name="Faddeeva-Vakhrusheva A."/>
            <person name="Derks M.F."/>
            <person name="Anvar S.Y."/>
            <person name="Agamennone V."/>
            <person name="Suring W."/>
            <person name="Smit S."/>
            <person name="van Straalen N.M."/>
            <person name="Roelofs D."/>
        </authorList>
    </citation>
    <scope>NUCLEOTIDE SEQUENCE [LARGE SCALE GENOMIC DNA]</scope>
    <source>
        <tissue evidence="4">Mixed pool</tissue>
    </source>
</reference>
<keyword evidence="1" id="KW-0863">Zinc-finger</keyword>
<keyword evidence="1" id="KW-0862">Zinc</keyword>
<feature type="region of interest" description="Disordered" evidence="2">
    <location>
        <begin position="65"/>
        <end position="158"/>
    </location>
</feature>
<proteinExistence type="predicted"/>
<evidence type="ECO:0000256" key="2">
    <source>
        <dbReference type="SAM" id="MobiDB-lite"/>
    </source>
</evidence>
<dbReference type="EMBL" id="LJIJ01000939">
    <property type="protein sequence ID" value="ODM93645.1"/>
    <property type="molecule type" value="Genomic_DNA"/>
</dbReference>
<evidence type="ECO:0000259" key="3">
    <source>
        <dbReference type="PROSITE" id="PS50157"/>
    </source>
</evidence>
<dbReference type="Proteomes" id="UP000094527">
    <property type="component" value="Unassembled WGS sequence"/>
</dbReference>